<dbReference type="Gene3D" id="2.40.330.10">
    <property type="entry name" value="DNA-binding pseudobarrel domain"/>
    <property type="match status" value="2"/>
</dbReference>
<evidence type="ECO:0000313" key="8">
    <source>
        <dbReference type="Proteomes" id="UP001190926"/>
    </source>
</evidence>
<comment type="subcellular location">
    <subcellularLocation>
        <location evidence="1">Nucleus</location>
    </subcellularLocation>
</comment>
<keyword evidence="2" id="KW-0805">Transcription regulation</keyword>
<gene>
    <name evidence="7" type="ORF">C2S53_009755</name>
</gene>
<dbReference type="AlphaFoldDB" id="A0AAD4JH99"/>
<evidence type="ECO:0000256" key="3">
    <source>
        <dbReference type="ARBA" id="ARBA00023125"/>
    </source>
</evidence>
<evidence type="ECO:0000256" key="2">
    <source>
        <dbReference type="ARBA" id="ARBA00023015"/>
    </source>
</evidence>
<dbReference type="InterPro" id="IPR015300">
    <property type="entry name" value="DNA-bd_pseudobarrel_sf"/>
</dbReference>
<dbReference type="CDD" id="cd10017">
    <property type="entry name" value="B3_DNA"/>
    <property type="match status" value="1"/>
</dbReference>
<proteinExistence type="predicted"/>
<evidence type="ECO:0000256" key="1">
    <source>
        <dbReference type="ARBA" id="ARBA00004123"/>
    </source>
</evidence>
<evidence type="ECO:0000259" key="6">
    <source>
        <dbReference type="PROSITE" id="PS50863"/>
    </source>
</evidence>
<dbReference type="Proteomes" id="UP001190926">
    <property type="component" value="Unassembled WGS sequence"/>
</dbReference>
<keyword evidence="5" id="KW-0539">Nucleus</keyword>
<dbReference type="EMBL" id="SDAM02000055">
    <property type="protein sequence ID" value="KAH6833746.1"/>
    <property type="molecule type" value="Genomic_DNA"/>
</dbReference>
<keyword evidence="3" id="KW-0238">DNA-binding</keyword>
<dbReference type="SMART" id="SM01019">
    <property type="entry name" value="B3"/>
    <property type="match status" value="1"/>
</dbReference>
<evidence type="ECO:0000256" key="4">
    <source>
        <dbReference type="ARBA" id="ARBA00023163"/>
    </source>
</evidence>
<keyword evidence="4" id="KW-0804">Transcription</keyword>
<dbReference type="Pfam" id="PF02362">
    <property type="entry name" value="B3"/>
    <property type="match status" value="1"/>
</dbReference>
<feature type="domain" description="TF-B3" evidence="6">
    <location>
        <begin position="8"/>
        <end position="102"/>
    </location>
</feature>
<dbReference type="InterPro" id="IPR003340">
    <property type="entry name" value="B3_DNA-bd"/>
</dbReference>
<evidence type="ECO:0000256" key="5">
    <source>
        <dbReference type="ARBA" id="ARBA00023242"/>
    </source>
</evidence>
<organism evidence="7 8">
    <name type="scientific">Perilla frutescens var. hirtella</name>
    <name type="common">Perilla citriodora</name>
    <name type="synonym">Perilla setoyensis</name>
    <dbReference type="NCBI Taxonomy" id="608512"/>
    <lineage>
        <taxon>Eukaryota</taxon>
        <taxon>Viridiplantae</taxon>
        <taxon>Streptophyta</taxon>
        <taxon>Embryophyta</taxon>
        <taxon>Tracheophyta</taxon>
        <taxon>Spermatophyta</taxon>
        <taxon>Magnoliopsida</taxon>
        <taxon>eudicotyledons</taxon>
        <taxon>Gunneridae</taxon>
        <taxon>Pentapetalae</taxon>
        <taxon>asterids</taxon>
        <taxon>lamiids</taxon>
        <taxon>Lamiales</taxon>
        <taxon>Lamiaceae</taxon>
        <taxon>Nepetoideae</taxon>
        <taxon>Elsholtzieae</taxon>
        <taxon>Perilla</taxon>
    </lineage>
</organism>
<dbReference type="GO" id="GO:0005634">
    <property type="term" value="C:nucleus"/>
    <property type="evidence" value="ECO:0007669"/>
    <property type="project" value="UniProtKB-SubCell"/>
</dbReference>
<sequence>MDRRNPIFKPSFYKILIDFAFDLGVPKEFTETYRELLPEKAKLRIASGATWEVAVEKLEDDRHYFTRGWTNFSRDMGLQKLELLVFDYVGDDTFLVTVYGTDAFEKKSNFQINSDETDSSSSSAHESSNPRFEILLSNYQLYRMNVGKDFAAAAGLIGGERVRLEFAGGKSGEVLVHAKFRKSKNSWNFAFTSGWADFRKANGLGLGNTYSFKIVPFRAENDVKVILVKPASV</sequence>
<evidence type="ECO:0000313" key="7">
    <source>
        <dbReference type="EMBL" id="KAH6833746.1"/>
    </source>
</evidence>
<protein>
    <recommendedName>
        <fullName evidence="6">TF-B3 domain-containing protein</fullName>
    </recommendedName>
</protein>
<dbReference type="SUPFAM" id="SSF101936">
    <property type="entry name" value="DNA-binding pseudobarrel domain"/>
    <property type="match status" value="2"/>
</dbReference>
<dbReference type="PANTHER" id="PTHR31920:SF122">
    <property type="entry name" value="B3 DOMAIN-CONTAINING PROTEIN REM23"/>
    <property type="match status" value="1"/>
</dbReference>
<dbReference type="PANTHER" id="PTHR31920">
    <property type="entry name" value="B3 DOMAIN-CONTAINING"/>
    <property type="match status" value="1"/>
</dbReference>
<reference evidence="7 8" key="1">
    <citation type="journal article" date="2021" name="Nat. Commun.">
        <title>Incipient diploidization of the medicinal plant Perilla within 10,000 years.</title>
        <authorList>
            <person name="Zhang Y."/>
            <person name="Shen Q."/>
            <person name="Leng L."/>
            <person name="Zhang D."/>
            <person name="Chen S."/>
            <person name="Shi Y."/>
            <person name="Ning Z."/>
            <person name="Chen S."/>
        </authorList>
    </citation>
    <scope>NUCLEOTIDE SEQUENCE [LARGE SCALE GENOMIC DNA]</scope>
    <source>
        <strain evidence="8">cv. PC099</strain>
    </source>
</reference>
<dbReference type="PROSITE" id="PS50863">
    <property type="entry name" value="B3"/>
    <property type="match status" value="2"/>
</dbReference>
<name>A0AAD4JH99_PERFH</name>
<dbReference type="InterPro" id="IPR050655">
    <property type="entry name" value="Plant_B3_domain"/>
</dbReference>
<feature type="domain" description="TF-B3" evidence="6">
    <location>
        <begin position="129"/>
        <end position="231"/>
    </location>
</feature>
<dbReference type="GO" id="GO:0003677">
    <property type="term" value="F:DNA binding"/>
    <property type="evidence" value="ECO:0007669"/>
    <property type="project" value="UniProtKB-KW"/>
</dbReference>
<comment type="caution">
    <text evidence="7">The sequence shown here is derived from an EMBL/GenBank/DDBJ whole genome shotgun (WGS) entry which is preliminary data.</text>
</comment>
<keyword evidence="8" id="KW-1185">Reference proteome</keyword>
<accession>A0AAD4JH99</accession>